<dbReference type="SUPFAM" id="SSF88713">
    <property type="entry name" value="Glycoside hydrolase/deacetylase"/>
    <property type="match status" value="1"/>
</dbReference>
<dbReference type="InterPro" id="IPR011330">
    <property type="entry name" value="Glyco_hydro/deAcase_b/a-brl"/>
</dbReference>
<keyword evidence="6" id="KW-1185">Reference proteome</keyword>
<feature type="compositionally biased region" description="Pro residues" evidence="2">
    <location>
        <begin position="38"/>
        <end position="49"/>
    </location>
</feature>
<feature type="signal peptide" evidence="3">
    <location>
        <begin position="1"/>
        <end position="26"/>
    </location>
</feature>
<dbReference type="Proteomes" id="UP001601948">
    <property type="component" value="Unassembled WGS sequence"/>
</dbReference>
<feature type="chain" id="PRO_5047070514" evidence="3">
    <location>
        <begin position="27"/>
        <end position="334"/>
    </location>
</feature>
<dbReference type="RefSeq" id="WP_387723734.1">
    <property type="nucleotide sequence ID" value="NZ_JBIAPI010000010.1"/>
</dbReference>
<reference evidence="5 6" key="1">
    <citation type="submission" date="2024-10" db="EMBL/GenBank/DDBJ databases">
        <title>The Natural Products Discovery Center: Release of the First 8490 Sequenced Strains for Exploring Actinobacteria Biosynthetic Diversity.</title>
        <authorList>
            <person name="Kalkreuter E."/>
            <person name="Kautsar S.A."/>
            <person name="Yang D."/>
            <person name="Bader C.D."/>
            <person name="Teijaro C.N."/>
            <person name="Fluegel L."/>
            <person name="Davis C.M."/>
            <person name="Simpson J.R."/>
            <person name="Lauterbach L."/>
            <person name="Steele A.D."/>
            <person name="Gui C."/>
            <person name="Meng S."/>
            <person name="Li G."/>
            <person name="Viehrig K."/>
            <person name="Ye F."/>
            <person name="Su P."/>
            <person name="Kiefer A.F."/>
            <person name="Nichols A."/>
            <person name="Cepeda A.J."/>
            <person name="Yan W."/>
            <person name="Fan B."/>
            <person name="Jiang Y."/>
            <person name="Adhikari A."/>
            <person name="Zheng C.-J."/>
            <person name="Schuster L."/>
            <person name="Cowan T.M."/>
            <person name="Smanski M.J."/>
            <person name="Chevrette M.G."/>
            <person name="De Carvalho L.P.S."/>
            <person name="Shen B."/>
        </authorList>
    </citation>
    <scope>NUCLEOTIDE SEQUENCE [LARGE SCALE GENOMIC DNA]</scope>
    <source>
        <strain evidence="5 6">NPDC003040</strain>
    </source>
</reference>
<dbReference type="EMBL" id="JBIAPI010000010">
    <property type="protein sequence ID" value="MFF3227269.1"/>
    <property type="molecule type" value="Genomic_DNA"/>
</dbReference>
<feature type="region of interest" description="Disordered" evidence="2">
    <location>
        <begin position="27"/>
        <end position="51"/>
    </location>
</feature>
<feature type="domain" description="NodB homology" evidence="4">
    <location>
        <begin position="114"/>
        <end position="235"/>
    </location>
</feature>
<evidence type="ECO:0000259" key="4">
    <source>
        <dbReference type="Pfam" id="PF01522"/>
    </source>
</evidence>
<sequence length="334" mass="35472">MNATLGVRVMLSVLVCTAAAACTADAEPVDPQRAMAETPPPASSPPPDPAAVGANELGVVPILMYHQLAAAPDSEYDQTPAKFRAELDRLYRENYRPVTAAAYISGAVDLPAGTHPVVLTFDDSTLSQLTFTADGQVAPDTAIGILEQFRTEHPDFAPTATFYVNNEPFGNDPRALPWLAAHGYEIGAHTASHANLAQLDSTGVQRELADNVRAIVSAAPGRVRTMALPLGISPADRALATAGSWDGTNYAFEAVMLVGSNPAPSHYGDLDATAVPRIRSGATPVDFDSTYWLDRLAADPQQRYTSDGNPQQISFPARLSGTLNSRWSGQAKPY</sequence>
<evidence type="ECO:0000313" key="6">
    <source>
        <dbReference type="Proteomes" id="UP001601948"/>
    </source>
</evidence>
<accession>A0ABW6R2D9</accession>
<evidence type="ECO:0000256" key="2">
    <source>
        <dbReference type="SAM" id="MobiDB-lite"/>
    </source>
</evidence>
<keyword evidence="1 3" id="KW-0732">Signal</keyword>
<name>A0ABW6R2D9_9NOCA</name>
<dbReference type="InterPro" id="IPR051398">
    <property type="entry name" value="Polysacch_Deacetylase"/>
</dbReference>
<dbReference type="Gene3D" id="3.20.20.370">
    <property type="entry name" value="Glycoside hydrolase/deacetylase"/>
    <property type="match status" value="1"/>
</dbReference>
<evidence type="ECO:0000256" key="3">
    <source>
        <dbReference type="SAM" id="SignalP"/>
    </source>
</evidence>
<gene>
    <name evidence="5" type="ORF">ACFYV7_31045</name>
</gene>
<comment type="caution">
    <text evidence="5">The sequence shown here is derived from an EMBL/GenBank/DDBJ whole genome shotgun (WGS) entry which is preliminary data.</text>
</comment>
<evidence type="ECO:0000256" key="1">
    <source>
        <dbReference type="ARBA" id="ARBA00022729"/>
    </source>
</evidence>
<evidence type="ECO:0000313" key="5">
    <source>
        <dbReference type="EMBL" id="MFF3227269.1"/>
    </source>
</evidence>
<organism evidence="5 6">
    <name type="scientific">Nocardia suismassiliense</name>
    <dbReference type="NCBI Taxonomy" id="2077092"/>
    <lineage>
        <taxon>Bacteria</taxon>
        <taxon>Bacillati</taxon>
        <taxon>Actinomycetota</taxon>
        <taxon>Actinomycetes</taxon>
        <taxon>Mycobacteriales</taxon>
        <taxon>Nocardiaceae</taxon>
        <taxon>Nocardia</taxon>
    </lineage>
</organism>
<dbReference type="Pfam" id="PF01522">
    <property type="entry name" value="Polysacc_deac_1"/>
    <property type="match status" value="1"/>
</dbReference>
<dbReference type="InterPro" id="IPR002509">
    <property type="entry name" value="NODB_dom"/>
</dbReference>
<protein>
    <submittedName>
        <fullName evidence="5">Polysaccharide deacetylase family protein</fullName>
    </submittedName>
</protein>
<dbReference type="PANTHER" id="PTHR34216">
    <property type="match status" value="1"/>
</dbReference>
<dbReference type="PANTHER" id="PTHR34216:SF11">
    <property type="entry name" value="CHITOOLIGOSACCHARIDE DEACETYLASE"/>
    <property type="match status" value="1"/>
</dbReference>
<proteinExistence type="predicted"/>